<accession>A0A1H4LN63</accession>
<feature type="transmembrane region" description="Helical" evidence="6">
    <location>
        <begin position="257"/>
        <end position="276"/>
    </location>
</feature>
<dbReference type="PANTHER" id="PTHR32322:SF9">
    <property type="entry name" value="AMINO-ACID METABOLITE EFFLUX PUMP-RELATED"/>
    <property type="match status" value="1"/>
</dbReference>
<gene>
    <name evidence="8" type="ORF">SAMN04489745_1063</name>
</gene>
<dbReference type="SUPFAM" id="SSF103481">
    <property type="entry name" value="Multidrug resistance efflux transporter EmrE"/>
    <property type="match status" value="2"/>
</dbReference>
<name>A0A1H4LN63_9MICC</name>
<reference evidence="8 9" key="1">
    <citation type="submission" date="2016-10" db="EMBL/GenBank/DDBJ databases">
        <authorList>
            <person name="de Groot N.N."/>
        </authorList>
    </citation>
    <scope>NUCLEOTIDE SEQUENCE [LARGE SCALE GENOMIC DNA]</scope>
    <source>
        <strain evidence="8 9">DSM 10495</strain>
    </source>
</reference>
<keyword evidence="3 6" id="KW-0812">Transmembrane</keyword>
<organism evidence="8 9">
    <name type="scientific">Arthrobacter woluwensis</name>
    <dbReference type="NCBI Taxonomy" id="156980"/>
    <lineage>
        <taxon>Bacteria</taxon>
        <taxon>Bacillati</taxon>
        <taxon>Actinomycetota</taxon>
        <taxon>Actinomycetes</taxon>
        <taxon>Micrococcales</taxon>
        <taxon>Micrococcaceae</taxon>
        <taxon>Arthrobacter</taxon>
    </lineage>
</organism>
<dbReference type="RefSeq" id="WP_066211800.1">
    <property type="nucleotide sequence ID" value="NZ_FNSN01000003.1"/>
</dbReference>
<comment type="subcellular location">
    <subcellularLocation>
        <location evidence="1">Membrane</location>
        <topology evidence="1">Multi-pass membrane protein</topology>
    </subcellularLocation>
</comment>
<evidence type="ECO:0000256" key="5">
    <source>
        <dbReference type="ARBA" id="ARBA00023136"/>
    </source>
</evidence>
<dbReference type="InterPro" id="IPR050638">
    <property type="entry name" value="AA-Vitamin_Transporters"/>
</dbReference>
<keyword evidence="5 6" id="KW-0472">Membrane</keyword>
<dbReference type="InterPro" id="IPR037185">
    <property type="entry name" value="EmrE-like"/>
</dbReference>
<dbReference type="InterPro" id="IPR000620">
    <property type="entry name" value="EamA_dom"/>
</dbReference>
<evidence type="ECO:0000259" key="7">
    <source>
        <dbReference type="Pfam" id="PF00892"/>
    </source>
</evidence>
<feature type="transmembrane region" description="Helical" evidence="6">
    <location>
        <begin position="38"/>
        <end position="56"/>
    </location>
</feature>
<dbReference type="Pfam" id="PF00892">
    <property type="entry name" value="EamA"/>
    <property type="match status" value="2"/>
</dbReference>
<feature type="transmembrane region" description="Helical" evidence="6">
    <location>
        <begin position="95"/>
        <end position="116"/>
    </location>
</feature>
<protein>
    <submittedName>
        <fullName evidence="8">Permease of the drug/metabolite transporter (DMT) superfamily</fullName>
    </submittedName>
</protein>
<feature type="transmembrane region" description="Helical" evidence="6">
    <location>
        <begin position="128"/>
        <end position="146"/>
    </location>
</feature>
<evidence type="ECO:0000313" key="8">
    <source>
        <dbReference type="EMBL" id="SEB72077.1"/>
    </source>
</evidence>
<feature type="transmembrane region" description="Helical" evidence="6">
    <location>
        <begin position="188"/>
        <end position="213"/>
    </location>
</feature>
<evidence type="ECO:0000256" key="3">
    <source>
        <dbReference type="ARBA" id="ARBA00022692"/>
    </source>
</evidence>
<dbReference type="STRING" id="156980.SAMN04489745_1063"/>
<proteinExistence type="inferred from homology"/>
<keyword evidence="4 6" id="KW-1133">Transmembrane helix</keyword>
<evidence type="ECO:0000256" key="2">
    <source>
        <dbReference type="ARBA" id="ARBA00007362"/>
    </source>
</evidence>
<dbReference type="AlphaFoldDB" id="A0A1H4LN63"/>
<evidence type="ECO:0000256" key="1">
    <source>
        <dbReference type="ARBA" id="ARBA00004141"/>
    </source>
</evidence>
<evidence type="ECO:0000256" key="6">
    <source>
        <dbReference type="SAM" id="Phobius"/>
    </source>
</evidence>
<keyword evidence="9" id="KW-1185">Reference proteome</keyword>
<feature type="domain" description="EamA" evidence="7">
    <location>
        <begin position="10"/>
        <end position="141"/>
    </location>
</feature>
<sequence>MNTRRFGTVAAFVILALVWGSSFLFIKESLTAFTPAQVVLGRVVLGAVTLCLVMVLSGRAWPRERRFWGHMIMVGLLLCVLPFSLFAWAGESLPSGLSAILNAATPLMTALAIAAVLPAEHLTKGQALGVAVGGAGVVLVIAPWTMAGDPALLASLPAQLACLGAAGCYGLGFAYMRRFVIGKQHYDSITVATVQLTLAAGVALLTFPFVVWASPAAAHLELNPVAVICLVLLGSLGTGVAYILNTAIVSQWGAIRASTVTYVSPLVAVLLGIVLLDERLSWNQPVGCLVVIAGIVTAHRSSATRSAATSAEPPTAAAPVADGHATIRAAIGAEGRPS</sequence>
<comment type="similarity">
    <text evidence="2">Belongs to the EamA transporter family.</text>
</comment>
<evidence type="ECO:0000256" key="4">
    <source>
        <dbReference type="ARBA" id="ARBA00022989"/>
    </source>
</evidence>
<feature type="transmembrane region" description="Helical" evidence="6">
    <location>
        <begin position="158"/>
        <end position="176"/>
    </location>
</feature>
<dbReference type="EMBL" id="FNSN01000003">
    <property type="protein sequence ID" value="SEB72077.1"/>
    <property type="molecule type" value="Genomic_DNA"/>
</dbReference>
<dbReference type="PANTHER" id="PTHR32322">
    <property type="entry name" value="INNER MEMBRANE TRANSPORTER"/>
    <property type="match status" value="1"/>
</dbReference>
<feature type="transmembrane region" description="Helical" evidence="6">
    <location>
        <begin position="225"/>
        <end position="245"/>
    </location>
</feature>
<evidence type="ECO:0000313" key="9">
    <source>
        <dbReference type="Proteomes" id="UP000182652"/>
    </source>
</evidence>
<dbReference type="Proteomes" id="UP000182652">
    <property type="component" value="Unassembled WGS sequence"/>
</dbReference>
<dbReference type="GO" id="GO:0016020">
    <property type="term" value="C:membrane"/>
    <property type="evidence" value="ECO:0007669"/>
    <property type="project" value="UniProtKB-SubCell"/>
</dbReference>
<feature type="transmembrane region" description="Helical" evidence="6">
    <location>
        <begin position="7"/>
        <end position="26"/>
    </location>
</feature>
<feature type="domain" description="EamA" evidence="7">
    <location>
        <begin position="159"/>
        <end position="296"/>
    </location>
</feature>
<feature type="transmembrane region" description="Helical" evidence="6">
    <location>
        <begin position="282"/>
        <end position="298"/>
    </location>
</feature>
<feature type="transmembrane region" description="Helical" evidence="6">
    <location>
        <begin position="68"/>
        <end position="89"/>
    </location>
</feature>